<accession>A0ABV9TY92</accession>
<dbReference type="EMBL" id="JBHSIT010000004">
    <property type="protein sequence ID" value="MFC4909092.1"/>
    <property type="molecule type" value="Genomic_DNA"/>
</dbReference>
<dbReference type="InterPro" id="IPR032694">
    <property type="entry name" value="CopC/D"/>
</dbReference>
<name>A0ABV9TY92_9ACTN</name>
<dbReference type="RefSeq" id="WP_378256291.1">
    <property type="nucleotide sequence ID" value="NZ_JBHSIT010000004.1"/>
</dbReference>
<evidence type="ECO:0000256" key="5">
    <source>
        <dbReference type="SAM" id="MobiDB-lite"/>
    </source>
</evidence>
<organism evidence="9 10">
    <name type="scientific">Actinomadura gamaensis</name>
    <dbReference type="NCBI Taxonomy" id="1763541"/>
    <lineage>
        <taxon>Bacteria</taxon>
        <taxon>Bacillati</taxon>
        <taxon>Actinomycetota</taxon>
        <taxon>Actinomycetes</taxon>
        <taxon>Streptosporangiales</taxon>
        <taxon>Thermomonosporaceae</taxon>
        <taxon>Actinomadura</taxon>
    </lineage>
</organism>
<feature type="transmembrane region" description="Helical" evidence="6">
    <location>
        <begin position="150"/>
        <end position="171"/>
    </location>
</feature>
<dbReference type="InterPro" id="IPR007348">
    <property type="entry name" value="CopC_dom"/>
</dbReference>
<evidence type="ECO:0000256" key="6">
    <source>
        <dbReference type="SAM" id="Phobius"/>
    </source>
</evidence>
<keyword evidence="4" id="KW-0186">Copper</keyword>
<dbReference type="PANTHER" id="PTHR34820:SF4">
    <property type="entry name" value="INNER MEMBRANE PROTEIN YEBZ"/>
    <property type="match status" value="1"/>
</dbReference>
<evidence type="ECO:0000313" key="10">
    <source>
        <dbReference type="Proteomes" id="UP001595872"/>
    </source>
</evidence>
<comment type="subcellular location">
    <subcellularLocation>
        <location evidence="1">Cell envelope</location>
    </subcellularLocation>
</comment>
<dbReference type="InterPro" id="IPR014755">
    <property type="entry name" value="Cu-Rt/internalin_Ig-like"/>
</dbReference>
<evidence type="ECO:0000259" key="8">
    <source>
        <dbReference type="Pfam" id="PF04234"/>
    </source>
</evidence>
<keyword evidence="6" id="KW-1133">Transmembrane helix</keyword>
<keyword evidence="10" id="KW-1185">Reference proteome</keyword>
<protein>
    <submittedName>
        <fullName evidence="9">Copper resistance protein CopC</fullName>
    </submittedName>
</protein>
<evidence type="ECO:0000256" key="2">
    <source>
        <dbReference type="ARBA" id="ARBA00022723"/>
    </source>
</evidence>
<feature type="region of interest" description="Disordered" evidence="5">
    <location>
        <begin position="120"/>
        <end position="140"/>
    </location>
</feature>
<feature type="chain" id="PRO_5046635066" evidence="7">
    <location>
        <begin position="21"/>
        <end position="177"/>
    </location>
</feature>
<reference evidence="10" key="1">
    <citation type="journal article" date="2019" name="Int. J. Syst. Evol. Microbiol.">
        <title>The Global Catalogue of Microorganisms (GCM) 10K type strain sequencing project: providing services to taxonomists for standard genome sequencing and annotation.</title>
        <authorList>
            <consortium name="The Broad Institute Genomics Platform"/>
            <consortium name="The Broad Institute Genome Sequencing Center for Infectious Disease"/>
            <person name="Wu L."/>
            <person name="Ma J."/>
        </authorList>
    </citation>
    <scope>NUCLEOTIDE SEQUENCE [LARGE SCALE GENOMIC DNA]</scope>
    <source>
        <strain evidence="10">KLKA75</strain>
    </source>
</reference>
<dbReference type="SUPFAM" id="SSF81296">
    <property type="entry name" value="E set domains"/>
    <property type="match status" value="1"/>
</dbReference>
<proteinExistence type="predicted"/>
<keyword evidence="6" id="KW-0812">Transmembrane</keyword>
<sequence length="177" mass="17387">MKGRLIVAGAVMAGALGVSAVPASAHTSLKSSDPAAGATVASPQKLTLTYADPVGFPQVVLTDASGGRHEAGAARAVDNVVTESVKGPLPNGVYTVGWRVVASDGHPVTGEFKFTVAGSSAAPGQAQTPPPSAFVSSAAKSSSGGGGSAGWLWVGLGVVVLALIGGGIAWTRRKRTG</sequence>
<dbReference type="Gene3D" id="2.60.40.1220">
    <property type="match status" value="1"/>
</dbReference>
<keyword evidence="2" id="KW-0479">Metal-binding</keyword>
<evidence type="ECO:0000313" key="9">
    <source>
        <dbReference type="EMBL" id="MFC4909092.1"/>
    </source>
</evidence>
<dbReference type="Proteomes" id="UP001595872">
    <property type="component" value="Unassembled WGS sequence"/>
</dbReference>
<dbReference type="InterPro" id="IPR014756">
    <property type="entry name" value="Ig_E-set"/>
</dbReference>
<dbReference type="PANTHER" id="PTHR34820">
    <property type="entry name" value="INNER MEMBRANE PROTEIN YEBZ"/>
    <property type="match status" value="1"/>
</dbReference>
<keyword evidence="3 7" id="KW-0732">Signal</keyword>
<keyword evidence="6" id="KW-0472">Membrane</keyword>
<evidence type="ECO:0000256" key="7">
    <source>
        <dbReference type="SAM" id="SignalP"/>
    </source>
</evidence>
<feature type="signal peptide" evidence="7">
    <location>
        <begin position="1"/>
        <end position="20"/>
    </location>
</feature>
<evidence type="ECO:0000256" key="1">
    <source>
        <dbReference type="ARBA" id="ARBA00004196"/>
    </source>
</evidence>
<gene>
    <name evidence="9" type="ORF">ACFPCY_17350</name>
</gene>
<evidence type="ECO:0000256" key="3">
    <source>
        <dbReference type="ARBA" id="ARBA00022729"/>
    </source>
</evidence>
<comment type="caution">
    <text evidence="9">The sequence shown here is derived from an EMBL/GenBank/DDBJ whole genome shotgun (WGS) entry which is preliminary data.</text>
</comment>
<evidence type="ECO:0000256" key="4">
    <source>
        <dbReference type="ARBA" id="ARBA00023008"/>
    </source>
</evidence>
<dbReference type="Pfam" id="PF04234">
    <property type="entry name" value="CopC"/>
    <property type="match status" value="1"/>
</dbReference>
<feature type="domain" description="CopC" evidence="8">
    <location>
        <begin position="26"/>
        <end position="116"/>
    </location>
</feature>